<evidence type="ECO:0000313" key="6">
    <source>
        <dbReference type="EMBL" id="QOS17065.1"/>
    </source>
</evidence>
<evidence type="ECO:0000313" key="26">
    <source>
        <dbReference type="EMBL" id="QOS30069.1"/>
    </source>
</evidence>
<evidence type="ECO:0000313" key="25">
    <source>
        <dbReference type="EMBL" id="QOS29860.1"/>
    </source>
</evidence>
<evidence type="ECO:0000313" key="24">
    <source>
        <dbReference type="EMBL" id="QOS29831.1"/>
    </source>
</evidence>
<dbReference type="EMBL" id="MT898068">
    <property type="protein sequence ID" value="QOS17065.1"/>
    <property type="molecule type" value="Genomic_DNA"/>
</dbReference>
<dbReference type="EMBL" id="MT898236">
    <property type="protein sequence ID" value="QOS23250.1"/>
    <property type="molecule type" value="Genomic_DNA"/>
</dbReference>
<dbReference type="EMBL" id="MT898063">
    <property type="protein sequence ID" value="QOS16899.1"/>
    <property type="molecule type" value="Genomic_DNA"/>
</dbReference>
<dbReference type="EMBL" id="MT898212">
    <property type="protein sequence ID" value="QOS22366.1"/>
    <property type="molecule type" value="Genomic_DNA"/>
</dbReference>
<evidence type="ECO:0000313" key="8">
    <source>
        <dbReference type="EMBL" id="QOS17384.1"/>
    </source>
</evidence>
<dbReference type="EMBL" id="MT898328">
    <property type="protein sequence ID" value="QOS26649.1"/>
    <property type="molecule type" value="Genomic_DNA"/>
</dbReference>
<feature type="transmembrane region" description="Helical" evidence="1">
    <location>
        <begin position="242"/>
        <end position="261"/>
    </location>
</feature>
<evidence type="ECO:0000313" key="11">
    <source>
        <dbReference type="EMBL" id="QOS19938.1"/>
    </source>
</evidence>
<dbReference type="EMBL" id="MT898153">
    <property type="protein sequence ID" value="QOS20191.1"/>
    <property type="molecule type" value="Genomic_DNA"/>
</dbReference>
<dbReference type="EMBL" id="MT898175">
    <property type="protein sequence ID" value="QOS20992.1"/>
    <property type="molecule type" value="Genomic_DNA"/>
</dbReference>
<feature type="transmembrane region" description="Helical" evidence="1">
    <location>
        <begin position="131"/>
        <end position="154"/>
    </location>
</feature>
<evidence type="ECO:0000313" key="21">
    <source>
        <dbReference type="EMBL" id="QOS26649.1"/>
    </source>
</evidence>
<dbReference type="GO" id="GO:0000271">
    <property type="term" value="P:polysaccharide biosynthetic process"/>
    <property type="evidence" value="ECO:0007669"/>
    <property type="project" value="TreeGrafter"/>
</dbReference>
<feature type="transmembrane region" description="Helical" evidence="1">
    <location>
        <begin position="83"/>
        <end position="102"/>
    </location>
</feature>
<evidence type="ECO:0000313" key="22">
    <source>
        <dbReference type="EMBL" id="QOS27643.1"/>
    </source>
</evidence>
<dbReference type="EMBL" id="MT898192">
    <property type="protein sequence ID" value="QOS21594.1"/>
    <property type="molecule type" value="Genomic_DNA"/>
</dbReference>
<gene>
    <name evidence="10" type="ORF">VP233_00013</name>
    <name evidence="21" type="ORF">VP276_00013</name>
    <name evidence="23" type="ORF">VP278_00013</name>
    <name evidence="25" type="ORF">VP280_00013</name>
    <name evidence="18" type="ORF">VP281_00013</name>
    <name evidence="8" type="ORF">VP282_00013</name>
    <name evidence="19" type="ORF">VP289_00013</name>
    <name evidence="16" type="ORF">VP290_00013</name>
    <name evidence="4" type="ORF">VP291_00013</name>
    <name evidence="14" type="ORF">VP292_00013</name>
    <name evidence="6" type="ORF">VP294_00013</name>
    <name evidence="11" type="ORF">VP295_00013</name>
    <name evidence="17" type="ORF">VP297_00013</name>
    <name evidence="26" type="ORF">VP299_00013</name>
    <name evidence="3" type="ORF">VP29_00013</name>
    <name evidence="15" type="ORF">VP327_00013</name>
    <name evidence="12" type="ORF">VP329_00013</name>
    <name evidence="20" type="ORF">VP330_00013</name>
    <name evidence="5" type="ORF">VP332_00013</name>
    <name evidence="24" type="ORF">VP334_00013</name>
    <name evidence="9" type="ORF">VP335_00013</name>
    <name evidence="13" type="ORF">VP347_00013</name>
    <name evidence="22" type="ORF">VP381_00013</name>
    <name evidence="7" type="ORF">VP416_00013</name>
</gene>
<dbReference type="EMBL" id="MT898260">
    <property type="protein sequence ID" value="QOS24096.1"/>
    <property type="molecule type" value="Genomic_DNA"/>
</dbReference>
<dbReference type="InterPro" id="IPR002656">
    <property type="entry name" value="Acyl_transf_3_dom"/>
</dbReference>
<evidence type="ECO:0000313" key="19">
    <source>
        <dbReference type="EMBL" id="QOS26214.1"/>
    </source>
</evidence>
<reference evidence="10" key="1">
    <citation type="submission" date="2020-08" db="EMBL/GenBank/DDBJ databases">
        <title>Genetic structure, function and evolution of capsule biosynthesis loci in Vibrio parahaemolyticus.</title>
        <authorList>
            <person name="Li L."/>
            <person name="Bian S."/>
        </authorList>
    </citation>
    <scope>NUCLEOTIDE SEQUENCE</scope>
    <source>
        <strain evidence="10">VP233</strain>
        <strain evidence="21">VP276</strain>
        <strain evidence="23">VP278</strain>
        <strain evidence="25">VP280</strain>
        <strain evidence="18">VP281</strain>
        <strain evidence="8">VP282</strain>
        <strain evidence="19">VP289</strain>
        <strain evidence="3">VP29</strain>
        <strain evidence="16">VP290</strain>
        <strain evidence="4">VP291</strain>
        <strain evidence="14">VP292</strain>
        <strain evidence="6">VP294</strain>
        <strain evidence="11">VP295</strain>
        <strain evidence="17">VP297</strain>
        <strain evidence="26">VP299</strain>
        <strain evidence="15">VP327</strain>
        <strain evidence="12">VP329</strain>
        <strain evidence="20">VP330</strain>
        <strain evidence="5">VP332</strain>
        <strain evidence="24">VP334</strain>
        <strain evidence="9">VP335</strain>
        <strain evidence="13">VP347</strain>
        <strain evidence="22">VP381</strain>
        <strain evidence="7">VP416</strain>
    </source>
</reference>
<dbReference type="GO" id="GO:0016020">
    <property type="term" value="C:membrane"/>
    <property type="evidence" value="ECO:0007669"/>
    <property type="project" value="TreeGrafter"/>
</dbReference>
<dbReference type="EMBL" id="MT898316">
    <property type="protein sequence ID" value="QOS26214.1"/>
    <property type="molecule type" value="Genomic_DNA"/>
</dbReference>
<evidence type="ECO:0000313" key="3">
    <source>
        <dbReference type="EMBL" id="QOS15250.1"/>
    </source>
</evidence>
<feature type="domain" description="Acyltransferase 3" evidence="2">
    <location>
        <begin position="5"/>
        <end position="325"/>
    </location>
</feature>
<dbReference type="InterPro" id="IPR050879">
    <property type="entry name" value="Acyltransferase_3"/>
</dbReference>
<evidence type="ECO:0000313" key="12">
    <source>
        <dbReference type="EMBL" id="QOS20191.1"/>
    </source>
</evidence>
<evidence type="ECO:0000313" key="20">
    <source>
        <dbReference type="EMBL" id="QOS26243.1"/>
    </source>
</evidence>
<dbReference type="EMBL" id="MT898043">
    <property type="protein sequence ID" value="QOS16158.1"/>
    <property type="molecule type" value="Genomic_DNA"/>
</dbReference>
<evidence type="ECO:0000313" key="7">
    <source>
        <dbReference type="EMBL" id="QOS17131.1"/>
    </source>
</evidence>
<evidence type="ECO:0000313" key="17">
    <source>
        <dbReference type="EMBL" id="QOS23250.1"/>
    </source>
</evidence>
<evidence type="ECO:0000313" key="5">
    <source>
        <dbReference type="EMBL" id="QOS16899.1"/>
    </source>
</evidence>
<evidence type="ECO:0000259" key="2">
    <source>
        <dbReference type="Pfam" id="PF01757"/>
    </source>
</evidence>
<dbReference type="EMBL" id="MT898362">
    <property type="protein sequence ID" value="QOS27951.1"/>
    <property type="molecule type" value="Genomic_DNA"/>
</dbReference>
<dbReference type="EMBL" id="MT898070">
    <property type="protein sequence ID" value="QOS17131.1"/>
    <property type="molecule type" value="Genomic_DNA"/>
</dbReference>
<organism evidence="10">
    <name type="scientific">Vibrio parahaemolyticus</name>
    <dbReference type="NCBI Taxonomy" id="670"/>
    <lineage>
        <taxon>Bacteria</taxon>
        <taxon>Pseudomonadati</taxon>
        <taxon>Pseudomonadota</taxon>
        <taxon>Gammaproteobacteria</taxon>
        <taxon>Vibrionales</taxon>
        <taxon>Vibrionaceae</taxon>
        <taxon>Vibrio</taxon>
    </lineage>
</organism>
<dbReference type="RefSeq" id="WP_029854732.1">
    <property type="nucleotide sequence ID" value="NZ_CANUIK010000002.1"/>
</dbReference>
<dbReference type="EMBL" id="MT898086">
    <property type="protein sequence ID" value="QOS17721.1"/>
    <property type="molecule type" value="Genomic_DNA"/>
</dbReference>
<evidence type="ECO:0000313" key="16">
    <source>
        <dbReference type="EMBL" id="QOS23094.1"/>
    </source>
</evidence>
<name>A0A7M1VVZ8_VIBPH</name>
<evidence type="ECO:0000313" key="15">
    <source>
        <dbReference type="EMBL" id="QOS22366.1"/>
    </source>
</evidence>
<feature type="transmembrane region" description="Helical" evidence="1">
    <location>
        <begin position="189"/>
        <end position="208"/>
    </location>
</feature>
<keyword evidence="1" id="KW-1133">Transmembrane helix</keyword>
<feature type="transmembrane region" description="Helical" evidence="1">
    <location>
        <begin position="161"/>
        <end position="177"/>
    </location>
</feature>
<sequence>MKAIKSIQFLRFIAALLVVMTHFSSVHKYNSTSNSQLYDFISGFGQSGVDIFFVISGFIMYMKVSSPKHGFKFAFSFLYDRALRIFPLYWFFTIFAIAIFYFKGDSFSFLRIFNSLLLIPSTNELGEHVPILVVGWTLILEMYFYFFISISLLFKSNSKSMRIFMISVWIFSVYALSEFFNVSSEFKHYLSNSLLAEFILGLLCAFFVSKKCHFNNATLISLLLISCTIFFLPLFFSRDNLDRVLCWGIPVTVAIYSLVTLEKRGVVDFYPLLVRLGDSSYSLYLSHFFTLNLIGAIWGKFFDFIPGDYIYILAPVISILLSVLIYNWLEKPIVNYSHQIRLKKVDA</sequence>
<keyword evidence="1" id="KW-0472">Membrane</keyword>
<dbReference type="EMBL" id="MT898354">
    <property type="protein sequence ID" value="QOS27643.1"/>
    <property type="molecule type" value="Genomic_DNA"/>
</dbReference>
<feature type="transmembrane region" description="Helical" evidence="1">
    <location>
        <begin position="217"/>
        <end position="236"/>
    </location>
</feature>
<dbReference type="EMBL" id="MT898411">
    <property type="protein sequence ID" value="QOS29831.1"/>
    <property type="molecule type" value="Genomic_DNA"/>
</dbReference>
<evidence type="ECO:0000313" key="4">
    <source>
        <dbReference type="EMBL" id="QOS16158.1"/>
    </source>
</evidence>
<proteinExistence type="predicted"/>
<feature type="transmembrane region" description="Helical" evidence="1">
    <location>
        <begin position="44"/>
        <end position="62"/>
    </location>
</feature>
<keyword evidence="1" id="KW-0812">Transmembrane</keyword>
<evidence type="ECO:0000313" key="14">
    <source>
        <dbReference type="EMBL" id="QOS21594.1"/>
    </source>
</evidence>
<feature type="transmembrane region" description="Helical" evidence="1">
    <location>
        <begin position="281"/>
        <end position="298"/>
    </location>
</feature>
<dbReference type="EMBL" id="MT898412">
    <property type="protein sequence ID" value="QOS29860.1"/>
    <property type="molecule type" value="Genomic_DNA"/>
</dbReference>
<dbReference type="EMBL" id="MT898317">
    <property type="protein sequence ID" value="QOS26243.1"/>
    <property type="molecule type" value="Genomic_DNA"/>
</dbReference>
<evidence type="ECO:0000256" key="1">
    <source>
        <dbReference type="SAM" id="Phobius"/>
    </source>
</evidence>
<dbReference type="EMBL" id="MT898077">
    <property type="protein sequence ID" value="QOS17384.1"/>
    <property type="molecule type" value="Genomic_DNA"/>
</dbReference>
<evidence type="ECO:0000313" key="18">
    <source>
        <dbReference type="EMBL" id="QOS24096.1"/>
    </source>
</evidence>
<evidence type="ECO:0000313" key="13">
    <source>
        <dbReference type="EMBL" id="QOS20992.1"/>
    </source>
</evidence>
<accession>A0A7M1VVZ8</accession>
<dbReference type="GO" id="GO:0016747">
    <property type="term" value="F:acyltransferase activity, transferring groups other than amino-acyl groups"/>
    <property type="evidence" value="ECO:0007669"/>
    <property type="project" value="InterPro"/>
</dbReference>
<protein>
    <recommendedName>
        <fullName evidence="2">Acyltransferase 3 domain-containing protein</fullName>
    </recommendedName>
</protein>
<dbReference type="PANTHER" id="PTHR23028:SF53">
    <property type="entry name" value="ACYL_TRANSF_3 DOMAIN-CONTAINING PROTEIN"/>
    <property type="match status" value="1"/>
</dbReference>
<dbReference type="PANTHER" id="PTHR23028">
    <property type="entry name" value="ACETYLTRANSFERASE"/>
    <property type="match status" value="1"/>
</dbReference>
<dbReference type="AlphaFoldDB" id="A0A7M1VVZ8"/>
<evidence type="ECO:0000313" key="23">
    <source>
        <dbReference type="EMBL" id="QOS27951.1"/>
    </source>
</evidence>
<dbReference type="EMBL" id="MT898109">
    <property type="protein sequence ID" value="QOS18564.1"/>
    <property type="molecule type" value="Genomic_DNA"/>
</dbReference>
<dbReference type="EMBL" id="MT898019">
    <property type="protein sequence ID" value="QOS15250.1"/>
    <property type="molecule type" value="Genomic_DNA"/>
</dbReference>
<evidence type="ECO:0000313" key="9">
    <source>
        <dbReference type="EMBL" id="QOS17721.1"/>
    </source>
</evidence>
<dbReference type="EMBL" id="MT898232">
    <property type="protein sequence ID" value="QOS23094.1"/>
    <property type="molecule type" value="Genomic_DNA"/>
</dbReference>
<dbReference type="EMBL" id="MT898146">
    <property type="protein sequence ID" value="QOS19938.1"/>
    <property type="molecule type" value="Genomic_DNA"/>
</dbReference>
<evidence type="ECO:0000313" key="10">
    <source>
        <dbReference type="EMBL" id="QOS18564.1"/>
    </source>
</evidence>
<dbReference type="EMBL" id="MT898418">
    <property type="protein sequence ID" value="QOS30069.1"/>
    <property type="molecule type" value="Genomic_DNA"/>
</dbReference>
<feature type="transmembrane region" description="Helical" evidence="1">
    <location>
        <begin position="310"/>
        <end position="329"/>
    </location>
</feature>
<dbReference type="Pfam" id="PF01757">
    <property type="entry name" value="Acyl_transf_3"/>
    <property type="match status" value="1"/>
</dbReference>